<evidence type="ECO:0000259" key="5">
    <source>
        <dbReference type="PROSITE" id="PS51782"/>
    </source>
</evidence>
<evidence type="ECO:0000313" key="7">
    <source>
        <dbReference type="Proteomes" id="UP001269375"/>
    </source>
</evidence>
<gene>
    <name evidence="6" type="ORF">QC825_01780</name>
</gene>
<dbReference type="Gene3D" id="2.60.40.3500">
    <property type="match status" value="1"/>
</dbReference>
<comment type="caution">
    <text evidence="6">The sequence shown here is derived from an EMBL/GenBank/DDBJ whole genome shotgun (WGS) entry which is preliminary data.</text>
</comment>
<feature type="domain" description="LysM" evidence="5">
    <location>
        <begin position="409"/>
        <end position="453"/>
    </location>
</feature>
<dbReference type="Proteomes" id="UP001269375">
    <property type="component" value="Unassembled WGS sequence"/>
</dbReference>
<dbReference type="Gene3D" id="3.40.630.40">
    <property type="entry name" value="Zn-dependent exopeptidases"/>
    <property type="match status" value="1"/>
</dbReference>
<dbReference type="SMART" id="SM00646">
    <property type="entry name" value="Ami_3"/>
    <property type="match status" value="1"/>
</dbReference>
<reference evidence="6 7" key="1">
    <citation type="submission" date="2023-04" db="EMBL/GenBank/DDBJ databases">
        <title>A long-awaited taxogenomic arrangement of the family Halomonadaceae.</title>
        <authorList>
            <person name="De La Haba R."/>
            <person name="Chuvochina M."/>
            <person name="Wittouck S."/>
            <person name="Arahal D.R."/>
            <person name="Sanchez-Porro C."/>
            <person name="Hugenholtz P."/>
            <person name="Ventosa A."/>
        </authorList>
    </citation>
    <scope>NUCLEOTIDE SEQUENCE [LARGE SCALE GENOMIC DNA]</scope>
    <source>
        <strain evidence="6 7">DSM 22428</strain>
    </source>
</reference>
<keyword evidence="3 6" id="KW-0378">Hydrolase</keyword>
<evidence type="ECO:0000256" key="2">
    <source>
        <dbReference type="ARBA" id="ARBA00011901"/>
    </source>
</evidence>
<dbReference type="Pfam" id="PF01520">
    <property type="entry name" value="Amidase_3"/>
    <property type="match status" value="1"/>
</dbReference>
<dbReference type="Pfam" id="PF01476">
    <property type="entry name" value="LysM"/>
    <property type="match status" value="1"/>
</dbReference>
<accession>A0ABU1GRZ6</accession>
<dbReference type="SMART" id="SM00257">
    <property type="entry name" value="LysM"/>
    <property type="match status" value="1"/>
</dbReference>
<feature type="signal peptide" evidence="4">
    <location>
        <begin position="1"/>
        <end position="24"/>
    </location>
</feature>
<dbReference type="SUPFAM" id="SSF54106">
    <property type="entry name" value="LysM domain"/>
    <property type="match status" value="1"/>
</dbReference>
<dbReference type="Gene3D" id="3.10.350.10">
    <property type="entry name" value="LysM domain"/>
    <property type="match status" value="1"/>
</dbReference>
<proteinExistence type="predicted"/>
<dbReference type="RefSeq" id="WP_251592904.1">
    <property type="nucleotide sequence ID" value="NZ_JAMLJI010000002.1"/>
</dbReference>
<dbReference type="CDD" id="cd02696">
    <property type="entry name" value="MurNAc-LAA"/>
    <property type="match status" value="1"/>
</dbReference>
<protein>
    <recommendedName>
        <fullName evidence="2">N-acetylmuramoyl-L-alanine amidase</fullName>
        <ecNumber evidence="2">3.5.1.28</ecNumber>
    </recommendedName>
</protein>
<keyword evidence="7" id="KW-1185">Reference proteome</keyword>
<keyword evidence="4" id="KW-0732">Signal</keyword>
<dbReference type="EMBL" id="JARWAO010000001">
    <property type="protein sequence ID" value="MDR5894802.1"/>
    <property type="molecule type" value="Genomic_DNA"/>
</dbReference>
<dbReference type="CDD" id="cd00118">
    <property type="entry name" value="LysM"/>
    <property type="match status" value="1"/>
</dbReference>
<dbReference type="InterPro" id="IPR050695">
    <property type="entry name" value="N-acetylmuramoyl_amidase_3"/>
</dbReference>
<feature type="chain" id="PRO_5047414734" description="N-acetylmuramoyl-L-alanine amidase" evidence="4">
    <location>
        <begin position="25"/>
        <end position="456"/>
    </location>
</feature>
<dbReference type="PANTHER" id="PTHR30404">
    <property type="entry name" value="N-ACETYLMURAMOYL-L-ALANINE AMIDASE"/>
    <property type="match status" value="1"/>
</dbReference>
<dbReference type="GO" id="GO:0008745">
    <property type="term" value="F:N-acetylmuramoyl-L-alanine amidase activity"/>
    <property type="evidence" value="ECO:0007669"/>
    <property type="project" value="UniProtKB-EC"/>
</dbReference>
<evidence type="ECO:0000256" key="1">
    <source>
        <dbReference type="ARBA" id="ARBA00001561"/>
    </source>
</evidence>
<organism evidence="6 7">
    <name type="scientific">Larsenimonas suaedae</name>
    <dbReference type="NCBI Taxonomy" id="1851019"/>
    <lineage>
        <taxon>Bacteria</taxon>
        <taxon>Pseudomonadati</taxon>
        <taxon>Pseudomonadota</taxon>
        <taxon>Gammaproteobacteria</taxon>
        <taxon>Oceanospirillales</taxon>
        <taxon>Halomonadaceae</taxon>
        <taxon>Larsenimonas</taxon>
    </lineage>
</organism>
<comment type="catalytic activity">
    <reaction evidence="1">
        <text>Hydrolyzes the link between N-acetylmuramoyl residues and L-amino acid residues in certain cell-wall glycopeptides.</text>
        <dbReference type="EC" id="3.5.1.28"/>
    </reaction>
</comment>
<dbReference type="InterPro" id="IPR018392">
    <property type="entry name" value="LysM"/>
</dbReference>
<dbReference type="Pfam" id="PF11741">
    <property type="entry name" value="AMIN"/>
    <property type="match status" value="1"/>
</dbReference>
<dbReference type="SUPFAM" id="SSF53187">
    <property type="entry name" value="Zn-dependent exopeptidases"/>
    <property type="match status" value="1"/>
</dbReference>
<name>A0ABU1GRZ6_9GAMM</name>
<evidence type="ECO:0000256" key="4">
    <source>
        <dbReference type="SAM" id="SignalP"/>
    </source>
</evidence>
<dbReference type="InterPro" id="IPR021731">
    <property type="entry name" value="AMIN_dom"/>
</dbReference>
<dbReference type="EC" id="3.5.1.28" evidence="2"/>
<dbReference type="InterPro" id="IPR036779">
    <property type="entry name" value="LysM_dom_sf"/>
</dbReference>
<dbReference type="PROSITE" id="PS51782">
    <property type="entry name" value="LYSM"/>
    <property type="match status" value="1"/>
</dbReference>
<dbReference type="InterPro" id="IPR002508">
    <property type="entry name" value="MurNAc-LAA_cat"/>
</dbReference>
<sequence>MLNVKQAVIGALVSLVMVAGSALAGQVSGIDIEHGSGSTAIDITTNETIKPSMFTLSNPARLVVDLPGTSLGGSTVPAEQFDGTVIKNMRSGVRKGTDLRLVFDLRSTPGTPELSTERAGGHQTTRITMTSSDPIEAIAERQGKSRTVAKRARGEGTRDVIIAIDPGHGGHDPGAHGADGVQEKTVVLAISRHIVATLNQRRGFHAFLTRTGDTFIPLEDRVEIARQHKADFFVSVHANTVDSTRPRGTMVFALSPHGATSTMASWMAAKENHSSMVGGDGSSLSLKGRSKVIRQTLVDLSLESKISDSLVAGGDVLEAVKKVNPVFKSDVEQANFAVLRSPDIPSLLVETDFLSNPAGERRLASAEFQRKMGRAIGLGLEHHFTSLPPMGTLLAWQKNHPDEAPPGAGRYKVRSGDSLSVIAARLGTSVTALRKANDLSGGAPIHPGDVLSVPQA</sequence>
<evidence type="ECO:0000256" key="3">
    <source>
        <dbReference type="ARBA" id="ARBA00022801"/>
    </source>
</evidence>
<dbReference type="PANTHER" id="PTHR30404:SF0">
    <property type="entry name" value="N-ACETYLMURAMOYL-L-ALANINE AMIDASE AMIC"/>
    <property type="match status" value="1"/>
</dbReference>
<evidence type="ECO:0000313" key="6">
    <source>
        <dbReference type="EMBL" id="MDR5894802.1"/>
    </source>
</evidence>